<sequence>MNIERLQLKGMLADAKKQFRIKDTEASGLIILLRSLLNPYIPVIEIDTQKVSVHVERLHRIISEMKEKQKQIKQMESDLE</sequence>
<proteinExistence type="predicted"/>
<accession>A0A8S5TJW7</accession>
<reference evidence="1" key="1">
    <citation type="journal article" date="2021" name="Proc. Natl. Acad. Sci. U.S.A.">
        <title>A Catalog of Tens of Thousands of Viruses from Human Metagenomes Reveals Hidden Associations with Chronic Diseases.</title>
        <authorList>
            <person name="Tisza M.J."/>
            <person name="Buck C.B."/>
        </authorList>
    </citation>
    <scope>NUCLEOTIDE SEQUENCE</scope>
    <source>
        <strain evidence="1">CtwQT14</strain>
    </source>
</reference>
<evidence type="ECO:0000313" key="1">
    <source>
        <dbReference type="EMBL" id="DAF63590.1"/>
    </source>
</evidence>
<dbReference type="EMBL" id="BK032842">
    <property type="protein sequence ID" value="DAF63590.1"/>
    <property type="molecule type" value="Genomic_DNA"/>
</dbReference>
<organism evidence="1">
    <name type="scientific">Siphoviridae sp. ctwQT14</name>
    <dbReference type="NCBI Taxonomy" id="2827971"/>
    <lineage>
        <taxon>Viruses</taxon>
        <taxon>Duplodnaviria</taxon>
        <taxon>Heunggongvirae</taxon>
        <taxon>Uroviricota</taxon>
        <taxon>Caudoviricetes</taxon>
    </lineage>
</organism>
<name>A0A8S5TJW7_9CAUD</name>
<protein>
    <submittedName>
        <fullName evidence="1">Uncharacterized protein</fullName>
    </submittedName>
</protein>